<dbReference type="VEuPathDB" id="FungiDB:PC110_g11552"/>
<dbReference type="AlphaFoldDB" id="A0A8T1B8A6"/>
<evidence type="ECO:0000313" key="2">
    <source>
        <dbReference type="EMBL" id="KAG2897387.1"/>
    </source>
</evidence>
<feature type="region of interest" description="Disordered" evidence="1">
    <location>
        <begin position="49"/>
        <end position="75"/>
    </location>
</feature>
<evidence type="ECO:0000313" key="3">
    <source>
        <dbReference type="Proteomes" id="UP000774804"/>
    </source>
</evidence>
<gene>
    <name evidence="2" type="ORF">PC115_g17203</name>
</gene>
<organism evidence="2 3">
    <name type="scientific">Phytophthora cactorum</name>
    <dbReference type="NCBI Taxonomy" id="29920"/>
    <lineage>
        <taxon>Eukaryota</taxon>
        <taxon>Sar</taxon>
        <taxon>Stramenopiles</taxon>
        <taxon>Oomycota</taxon>
        <taxon>Peronosporomycetes</taxon>
        <taxon>Peronosporales</taxon>
        <taxon>Peronosporaceae</taxon>
        <taxon>Phytophthora</taxon>
    </lineage>
</organism>
<name>A0A8T1B8A6_9STRA</name>
<comment type="caution">
    <text evidence="2">The sequence shown here is derived from an EMBL/GenBank/DDBJ whole genome shotgun (WGS) entry which is preliminary data.</text>
</comment>
<reference evidence="2" key="1">
    <citation type="submission" date="2018-10" db="EMBL/GenBank/DDBJ databases">
        <title>Effector identification in a new, highly contiguous assembly of the strawberry crown rot pathogen Phytophthora cactorum.</title>
        <authorList>
            <person name="Armitage A.D."/>
            <person name="Nellist C.F."/>
            <person name="Bates H."/>
            <person name="Vickerstaff R.J."/>
            <person name="Harrison R.J."/>
        </authorList>
    </citation>
    <scope>NUCLEOTIDE SEQUENCE</scope>
    <source>
        <strain evidence="2">4032</strain>
    </source>
</reference>
<protein>
    <submittedName>
        <fullName evidence="2">Uncharacterized protein</fullName>
    </submittedName>
</protein>
<evidence type="ECO:0000256" key="1">
    <source>
        <dbReference type="SAM" id="MobiDB-lite"/>
    </source>
</evidence>
<proteinExistence type="predicted"/>
<sequence length="122" mass="13185">MALRRVLSLAAGPRRALASMQTPVTVSKAVAQSHLFSSGSGDADFVALHPSDKPHITNTPAAPESHDLEDLDDDDDAEETVAVGPLGVEPLLGFLIPWRGTRELEVDCQIRIDLYHALPVYM</sequence>
<accession>A0A8T1B8A6</accession>
<dbReference type="Proteomes" id="UP000774804">
    <property type="component" value="Unassembled WGS sequence"/>
</dbReference>
<dbReference type="EMBL" id="RCMI01000801">
    <property type="protein sequence ID" value="KAG2897387.1"/>
    <property type="molecule type" value="Genomic_DNA"/>
</dbReference>